<organism evidence="5">
    <name type="scientific">Nippostrongylus brasiliensis</name>
    <name type="common">Rat hookworm</name>
    <dbReference type="NCBI Taxonomy" id="27835"/>
    <lineage>
        <taxon>Eukaryota</taxon>
        <taxon>Metazoa</taxon>
        <taxon>Ecdysozoa</taxon>
        <taxon>Nematoda</taxon>
        <taxon>Chromadorea</taxon>
        <taxon>Rhabditida</taxon>
        <taxon>Rhabditina</taxon>
        <taxon>Rhabditomorpha</taxon>
        <taxon>Strongyloidea</taxon>
        <taxon>Heligmosomidae</taxon>
        <taxon>Nippostrongylus</taxon>
    </lineage>
</organism>
<feature type="transmembrane region" description="Helical" evidence="2">
    <location>
        <begin position="161"/>
        <end position="179"/>
    </location>
</feature>
<feature type="region of interest" description="Disordered" evidence="1">
    <location>
        <begin position="498"/>
        <end position="519"/>
    </location>
</feature>
<dbReference type="EMBL" id="UYSL01021829">
    <property type="protein sequence ID" value="VDL79246.1"/>
    <property type="molecule type" value="Genomic_DNA"/>
</dbReference>
<gene>
    <name evidence="3" type="ORF">NBR_LOCUS15652</name>
</gene>
<keyword evidence="2" id="KW-1133">Transmembrane helix</keyword>
<feature type="region of interest" description="Disordered" evidence="1">
    <location>
        <begin position="1"/>
        <end position="30"/>
    </location>
</feature>
<reference evidence="3 4" key="2">
    <citation type="submission" date="2018-11" db="EMBL/GenBank/DDBJ databases">
        <authorList>
            <consortium name="Pathogen Informatics"/>
        </authorList>
    </citation>
    <scope>NUCLEOTIDE SEQUENCE [LARGE SCALE GENOMIC DNA]</scope>
</reference>
<feature type="compositionally biased region" description="Polar residues" evidence="1">
    <location>
        <begin position="564"/>
        <end position="586"/>
    </location>
</feature>
<sequence>MKNSKEPSGSSEDKKKSKLQEKKEKAKYESAYLAPSAEPVVREASPAPIGALVPGPPVHVYQNNSNSSDEDTSNVRRQRAVTLSVPAGRKVDFFFLLVPHRPLCRTIVSTPLPGLSPALDAVPSPSRRIMEMDYTLIALVASVVSYVVYNALFLAAQLWEAFATLAVGLYYVLLFLGHYRQHRTMLLIGTGFQAVATFVLIGLFVFFMAEIFVPHSLVYQVLTYIKNQDESQRVKIARDCSIAMAVDSFITALLHFWALFVCFLECRSIIEGTTGRDEPFEAMAINTELEIPEEFLLLLTLLAAVGVRSQLYYYYPTSYYTPLYYYYPTATLTQPSPSNAQTVGDVKQQDQPQQQQYLTTQYQQAQYPQQQQYMQQYPQQFLLLLTLLAAVGVRSQLYYYYPTSYYTPLYYYYPTATLTQPSPSNAQTVGDVKQQDQPQQQQYLTTQYQQAQYPQQQQYMQQYPQQYSQQTYQTQPQQTYQQSQQQLYPQQTYQQQVTSDGTQQQLYYNPGPSSMPLQQSQPYTQYNQALDQSQQYGYYAQDAQHQQQPQYQQQLQYYPSQQQNSAVLQTTTKSPSTASVSSNGRK</sequence>
<evidence type="ECO:0000313" key="5">
    <source>
        <dbReference type="WBParaSite" id="NBR_0001565101-mRNA-1"/>
    </source>
</evidence>
<name>A0A158R2D7_NIPBR</name>
<accession>A0A158R2D7</accession>
<feature type="transmembrane region" description="Helical" evidence="2">
    <location>
        <begin position="186"/>
        <end position="209"/>
    </location>
</feature>
<protein>
    <submittedName>
        <fullName evidence="5">DUF4203 domain-containing protein</fullName>
    </submittedName>
</protein>
<keyword evidence="2" id="KW-0812">Transmembrane</keyword>
<feature type="region of interest" description="Disordered" evidence="1">
    <location>
        <begin position="53"/>
        <end position="77"/>
    </location>
</feature>
<keyword evidence="2" id="KW-0472">Membrane</keyword>
<feature type="region of interest" description="Disordered" evidence="1">
    <location>
        <begin position="562"/>
        <end position="586"/>
    </location>
</feature>
<feature type="transmembrane region" description="Helical" evidence="2">
    <location>
        <begin position="381"/>
        <end position="401"/>
    </location>
</feature>
<evidence type="ECO:0000256" key="2">
    <source>
        <dbReference type="SAM" id="Phobius"/>
    </source>
</evidence>
<reference evidence="5" key="1">
    <citation type="submission" date="2016-04" db="UniProtKB">
        <authorList>
            <consortium name="WormBaseParasite"/>
        </authorList>
    </citation>
    <scope>IDENTIFICATION</scope>
</reference>
<feature type="compositionally biased region" description="Basic and acidic residues" evidence="1">
    <location>
        <begin position="11"/>
        <end position="28"/>
    </location>
</feature>
<feature type="transmembrane region" description="Helical" evidence="2">
    <location>
        <begin position="242"/>
        <end position="264"/>
    </location>
</feature>
<proteinExistence type="predicted"/>
<dbReference type="STRING" id="27835.A0A158R2D7"/>
<keyword evidence="4" id="KW-1185">Reference proteome</keyword>
<dbReference type="Proteomes" id="UP000271162">
    <property type="component" value="Unassembled WGS sequence"/>
</dbReference>
<dbReference type="WBParaSite" id="NBR_0001565101-mRNA-1">
    <property type="protein sequence ID" value="NBR_0001565101-mRNA-1"/>
    <property type="gene ID" value="NBR_0001565101"/>
</dbReference>
<evidence type="ECO:0000256" key="1">
    <source>
        <dbReference type="SAM" id="MobiDB-lite"/>
    </source>
</evidence>
<dbReference type="AlphaFoldDB" id="A0A158R2D7"/>
<feature type="transmembrane region" description="Helical" evidence="2">
    <location>
        <begin position="134"/>
        <end position="155"/>
    </location>
</feature>
<evidence type="ECO:0000313" key="4">
    <source>
        <dbReference type="Proteomes" id="UP000271162"/>
    </source>
</evidence>
<evidence type="ECO:0000313" key="3">
    <source>
        <dbReference type="EMBL" id="VDL79246.1"/>
    </source>
</evidence>